<dbReference type="GeneID" id="37200493"/>
<dbReference type="RefSeq" id="XP_025554341.1">
    <property type="nucleotide sequence ID" value="XM_025696204.1"/>
</dbReference>
<dbReference type="Proteomes" id="UP000248961">
    <property type="component" value="Unassembled WGS sequence"/>
</dbReference>
<dbReference type="InterPro" id="IPR001810">
    <property type="entry name" value="F-box_dom"/>
</dbReference>
<dbReference type="Gene3D" id="1.20.1280.50">
    <property type="match status" value="1"/>
</dbReference>
<feature type="domain" description="F-box" evidence="2">
    <location>
        <begin position="1"/>
        <end position="49"/>
    </location>
</feature>
<dbReference type="CDD" id="cd09917">
    <property type="entry name" value="F-box_SF"/>
    <property type="match status" value="1"/>
</dbReference>
<evidence type="ECO:0000313" key="3">
    <source>
        <dbReference type="EMBL" id="RAL15187.1"/>
    </source>
</evidence>
<keyword evidence="4" id="KW-1185">Reference proteome</keyword>
<accession>A0A395I5B6</accession>
<dbReference type="SUPFAM" id="SSF81383">
    <property type="entry name" value="F-box domain"/>
    <property type="match status" value="1"/>
</dbReference>
<evidence type="ECO:0000313" key="4">
    <source>
        <dbReference type="Proteomes" id="UP000248961"/>
    </source>
</evidence>
<evidence type="ECO:0000259" key="2">
    <source>
        <dbReference type="PROSITE" id="PS50181"/>
    </source>
</evidence>
<evidence type="ECO:0000256" key="1">
    <source>
        <dbReference type="SAM" id="MobiDB-lite"/>
    </source>
</evidence>
<dbReference type="InterPro" id="IPR036047">
    <property type="entry name" value="F-box-like_dom_sf"/>
</dbReference>
<dbReference type="PROSITE" id="PS50181">
    <property type="entry name" value="FBOX"/>
    <property type="match status" value="1"/>
</dbReference>
<dbReference type="AlphaFoldDB" id="A0A395I5B6"/>
<dbReference type="EMBL" id="KZ824272">
    <property type="protein sequence ID" value="RAL15187.1"/>
    <property type="molecule type" value="Genomic_DNA"/>
</dbReference>
<gene>
    <name evidence="3" type="ORF">BO97DRAFT_411944</name>
</gene>
<proteinExistence type="predicted"/>
<sequence>MSIASLPDEILDSILCYLDLPDWCALRLSCRALYSKSLATFVSRHVNRISVLITRDGLRELEAIASHDVFRLHVQELWLIPEVFRGHYDTDYNTYVQAKLMAAECLHQASDEHGMRILTTEQARLQGVLENSGTDYEAYQAAVSSHLQLVEAELLPHTLAACMRQFTNLSAVGLETYPPSTARIKHPPCLGRKTLHRQLRHHPFSNPDGSSRWQESPDFK</sequence>
<protein>
    <recommendedName>
        <fullName evidence="2">F-box domain-containing protein</fullName>
    </recommendedName>
</protein>
<organism evidence="3 4">
    <name type="scientific">Aspergillus homomorphus (strain CBS 101889)</name>
    <dbReference type="NCBI Taxonomy" id="1450537"/>
    <lineage>
        <taxon>Eukaryota</taxon>
        <taxon>Fungi</taxon>
        <taxon>Dikarya</taxon>
        <taxon>Ascomycota</taxon>
        <taxon>Pezizomycotina</taxon>
        <taxon>Eurotiomycetes</taxon>
        <taxon>Eurotiomycetidae</taxon>
        <taxon>Eurotiales</taxon>
        <taxon>Aspergillaceae</taxon>
        <taxon>Aspergillus</taxon>
        <taxon>Aspergillus subgen. Circumdati</taxon>
    </lineage>
</organism>
<dbReference type="OrthoDB" id="5279008at2759"/>
<dbReference type="Pfam" id="PF12937">
    <property type="entry name" value="F-box-like"/>
    <property type="match status" value="1"/>
</dbReference>
<name>A0A395I5B6_ASPHC</name>
<dbReference type="VEuPathDB" id="FungiDB:BO97DRAFT_411944"/>
<feature type="region of interest" description="Disordered" evidence="1">
    <location>
        <begin position="200"/>
        <end position="220"/>
    </location>
</feature>
<reference evidence="3 4" key="1">
    <citation type="submission" date="2018-02" db="EMBL/GenBank/DDBJ databases">
        <title>The genomes of Aspergillus section Nigri reveals drivers in fungal speciation.</title>
        <authorList>
            <consortium name="DOE Joint Genome Institute"/>
            <person name="Vesth T.C."/>
            <person name="Nybo J."/>
            <person name="Theobald S."/>
            <person name="Brandl J."/>
            <person name="Frisvad J.C."/>
            <person name="Nielsen K.F."/>
            <person name="Lyhne E.K."/>
            <person name="Kogle M.E."/>
            <person name="Kuo A."/>
            <person name="Riley R."/>
            <person name="Clum A."/>
            <person name="Nolan M."/>
            <person name="Lipzen A."/>
            <person name="Salamov A."/>
            <person name="Henrissat B."/>
            <person name="Wiebenga A."/>
            <person name="De vries R.P."/>
            <person name="Grigoriev I.V."/>
            <person name="Mortensen U.H."/>
            <person name="Andersen M.R."/>
            <person name="Baker S.E."/>
        </authorList>
    </citation>
    <scope>NUCLEOTIDE SEQUENCE [LARGE SCALE GENOMIC DNA]</scope>
    <source>
        <strain evidence="3 4">CBS 101889</strain>
    </source>
</reference>